<name>A0AA36A5E7_LACSI</name>
<dbReference type="EMBL" id="OX465085">
    <property type="protein sequence ID" value="CAI9304264.1"/>
    <property type="molecule type" value="Genomic_DNA"/>
</dbReference>
<dbReference type="PANTHER" id="PTHR31623:SF124">
    <property type="entry name" value="VINORINE SYNTHASE-RELATED"/>
    <property type="match status" value="1"/>
</dbReference>
<evidence type="ECO:0000313" key="5">
    <source>
        <dbReference type="Proteomes" id="UP001177003"/>
    </source>
</evidence>
<dbReference type="InterPro" id="IPR023213">
    <property type="entry name" value="CAT-like_dom_sf"/>
</dbReference>
<keyword evidence="3" id="KW-0012">Acyltransferase</keyword>
<evidence type="ECO:0000256" key="2">
    <source>
        <dbReference type="ARBA" id="ARBA00022679"/>
    </source>
</evidence>
<accession>A0AA36A5E7</accession>
<evidence type="ECO:0000256" key="1">
    <source>
        <dbReference type="ARBA" id="ARBA00009861"/>
    </source>
</evidence>
<dbReference type="AlphaFoldDB" id="A0AA36A5E7"/>
<reference evidence="4" key="1">
    <citation type="submission" date="2023-04" db="EMBL/GenBank/DDBJ databases">
        <authorList>
            <person name="Vijverberg K."/>
            <person name="Xiong W."/>
            <person name="Schranz E."/>
        </authorList>
    </citation>
    <scope>NUCLEOTIDE SEQUENCE</scope>
</reference>
<gene>
    <name evidence="4" type="ORF">LSALG_LOCUS42660</name>
</gene>
<sequence length="438" mass="49324">MEIITYSSKLVKPSTPTPAIHRFHKISFTDELAPTINVPLILYYPPPAKGVNNQFENICDHLKVSISKTLSDFYPLAGRYIRKLSLIDCNDQGIRYVQGKANVRLSEILEPETGLESNIVNNFLPCEIGEADEVDDPMLSVKVTTFECGGLAIGMCFPHRLSDMGTMCNFINNWATRSKGEYESEKYSPIFNSTLYFPQRGLPELDLRVPRSSAGVKNKARRFLFKGDAIKDMRKKVGYDGNGSRKPSKVQLVVALLWKALVRIDEANNGQSKASFLIQPVGLRDKIVPQLPTNSFGNYWGLAASKLGHGEGDKMGFQDFFKILCNSVKKTAKDCAKILTHGEEGYEVIINPYLESNKNIDDNEVNFYLFTCWCKFSFYEADFGYGKPIWSSTGSFPVQNLVIMLDDHKGDGVEAWVHLDEKRMKELEQDSDIKAYAL</sequence>
<dbReference type="GO" id="GO:0016746">
    <property type="term" value="F:acyltransferase activity"/>
    <property type="evidence" value="ECO:0007669"/>
    <property type="project" value="UniProtKB-KW"/>
</dbReference>
<proteinExistence type="inferred from homology"/>
<comment type="similarity">
    <text evidence="1">Belongs to the plant acyltransferase family.</text>
</comment>
<dbReference type="Proteomes" id="UP001177003">
    <property type="component" value="Chromosome 9"/>
</dbReference>
<dbReference type="PANTHER" id="PTHR31623">
    <property type="entry name" value="F21J9.9"/>
    <property type="match status" value="1"/>
</dbReference>
<keyword evidence="2" id="KW-0808">Transferase</keyword>
<organism evidence="4 5">
    <name type="scientific">Lactuca saligna</name>
    <name type="common">Willowleaf lettuce</name>
    <dbReference type="NCBI Taxonomy" id="75948"/>
    <lineage>
        <taxon>Eukaryota</taxon>
        <taxon>Viridiplantae</taxon>
        <taxon>Streptophyta</taxon>
        <taxon>Embryophyta</taxon>
        <taxon>Tracheophyta</taxon>
        <taxon>Spermatophyta</taxon>
        <taxon>Magnoliopsida</taxon>
        <taxon>eudicotyledons</taxon>
        <taxon>Gunneridae</taxon>
        <taxon>Pentapetalae</taxon>
        <taxon>asterids</taxon>
        <taxon>campanulids</taxon>
        <taxon>Asterales</taxon>
        <taxon>Asteraceae</taxon>
        <taxon>Cichorioideae</taxon>
        <taxon>Cichorieae</taxon>
        <taxon>Lactucinae</taxon>
        <taxon>Lactuca</taxon>
    </lineage>
</organism>
<dbReference type="Pfam" id="PF02458">
    <property type="entry name" value="Transferase"/>
    <property type="match status" value="1"/>
</dbReference>
<protein>
    <submittedName>
        <fullName evidence="4">Uncharacterized protein</fullName>
    </submittedName>
</protein>
<keyword evidence="5" id="KW-1185">Reference proteome</keyword>
<dbReference type="Gene3D" id="3.30.559.10">
    <property type="entry name" value="Chloramphenicol acetyltransferase-like domain"/>
    <property type="match status" value="2"/>
</dbReference>
<evidence type="ECO:0000256" key="3">
    <source>
        <dbReference type="ARBA" id="ARBA00023315"/>
    </source>
</evidence>
<evidence type="ECO:0000313" key="4">
    <source>
        <dbReference type="EMBL" id="CAI9304264.1"/>
    </source>
</evidence>